<proteinExistence type="inferred from homology"/>
<dbReference type="InterPro" id="IPR036108">
    <property type="entry name" value="4pyrrol_syn_uPrphyn_synt_sf"/>
</dbReference>
<dbReference type="AlphaFoldDB" id="A0A368DWC8"/>
<gene>
    <name evidence="11" type="ORF">DBW69_05740</name>
</gene>
<sequence length="279" mass="29892">MRPPLWVSVSRRTSGINTLNLCRSVIIRRDRADALRCMHILLTRPKDDIPALKQKLVEQGFTVSACPMLDINIMPVEEVDTSTAQKLAEAQAYLFTSANGVRAASHHGFPKTPDLPVFAVGPATADACRIAGFKTVTEAGGDVQSLVGMIKATDIAEASGSLVHISGRDQAGNLVQQLCDAGYDATSLVLYRAETISALPEDIATLLASGDIEAVMFYSSRTATHFVTLTEYAGIKLSITAYCLSEAVAQILKQAGVADIKVAETTTEDSMLNMLAEHH</sequence>
<evidence type="ECO:0000259" key="10">
    <source>
        <dbReference type="Pfam" id="PF02602"/>
    </source>
</evidence>
<organism evidence="11 12">
    <name type="scientific">PS1 clade bacterium</name>
    <dbReference type="NCBI Taxonomy" id="2175152"/>
    <lineage>
        <taxon>Bacteria</taxon>
        <taxon>Pseudomonadati</taxon>
        <taxon>Pseudomonadota</taxon>
        <taxon>Alphaproteobacteria</taxon>
        <taxon>PS1 clade</taxon>
    </lineage>
</organism>
<comment type="function">
    <text evidence="6 9">Catalyzes cyclization of the linear tetrapyrrole, hydroxymethylbilane, to the macrocyclic uroporphyrinogen III.</text>
</comment>
<dbReference type="InterPro" id="IPR039793">
    <property type="entry name" value="UROS/Hem4"/>
</dbReference>
<dbReference type="UniPathway" id="UPA00251">
    <property type="reaction ID" value="UER00320"/>
</dbReference>
<name>A0A368DWC8_9PROT</name>
<dbReference type="PANTHER" id="PTHR38042:SF1">
    <property type="entry name" value="UROPORPHYRINOGEN-III SYNTHASE, CHLOROPLASTIC"/>
    <property type="match status" value="1"/>
</dbReference>
<keyword evidence="5 9" id="KW-0627">Porphyrin biosynthesis</keyword>
<evidence type="ECO:0000256" key="9">
    <source>
        <dbReference type="RuleBase" id="RU366031"/>
    </source>
</evidence>
<comment type="caution">
    <text evidence="11">The sequence shown here is derived from an EMBL/GenBank/DDBJ whole genome shotgun (WGS) entry which is preliminary data.</text>
</comment>
<evidence type="ECO:0000313" key="12">
    <source>
        <dbReference type="Proteomes" id="UP000252132"/>
    </source>
</evidence>
<dbReference type="EMBL" id="QOQF01000026">
    <property type="protein sequence ID" value="RCL75954.1"/>
    <property type="molecule type" value="Genomic_DNA"/>
</dbReference>
<evidence type="ECO:0000256" key="8">
    <source>
        <dbReference type="ARBA" id="ARBA00048617"/>
    </source>
</evidence>
<dbReference type="EC" id="4.2.1.75" evidence="3 9"/>
<protein>
    <recommendedName>
        <fullName evidence="7 9">Uroporphyrinogen-III synthase</fullName>
        <ecNumber evidence="3 9">4.2.1.75</ecNumber>
    </recommendedName>
</protein>
<dbReference type="InterPro" id="IPR003754">
    <property type="entry name" value="4pyrrol_synth_uPrphyn_synth"/>
</dbReference>
<comment type="catalytic activity">
    <reaction evidence="8 9">
        <text>hydroxymethylbilane = uroporphyrinogen III + H2O</text>
        <dbReference type="Rhea" id="RHEA:18965"/>
        <dbReference type="ChEBI" id="CHEBI:15377"/>
        <dbReference type="ChEBI" id="CHEBI:57308"/>
        <dbReference type="ChEBI" id="CHEBI:57845"/>
        <dbReference type="EC" id="4.2.1.75"/>
    </reaction>
</comment>
<evidence type="ECO:0000256" key="5">
    <source>
        <dbReference type="ARBA" id="ARBA00023244"/>
    </source>
</evidence>
<feature type="domain" description="Tetrapyrrole biosynthesis uroporphyrinogen III synthase" evidence="10">
    <location>
        <begin position="51"/>
        <end position="272"/>
    </location>
</feature>
<dbReference type="CDD" id="cd06578">
    <property type="entry name" value="HemD"/>
    <property type="match status" value="1"/>
</dbReference>
<keyword evidence="4 9" id="KW-0456">Lyase</keyword>
<dbReference type="Gene3D" id="3.40.50.10090">
    <property type="match status" value="2"/>
</dbReference>
<evidence type="ECO:0000313" key="11">
    <source>
        <dbReference type="EMBL" id="RCL75954.1"/>
    </source>
</evidence>
<evidence type="ECO:0000256" key="3">
    <source>
        <dbReference type="ARBA" id="ARBA00013109"/>
    </source>
</evidence>
<evidence type="ECO:0000256" key="2">
    <source>
        <dbReference type="ARBA" id="ARBA00008133"/>
    </source>
</evidence>
<accession>A0A368DWC8</accession>
<dbReference type="Proteomes" id="UP000252132">
    <property type="component" value="Unassembled WGS sequence"/>
</dbReference>
<evidence type="ECO:0000256" key="7">
    <source>
        <dbReference type="ARBA" id="ARBA00040167"/>
    </source>
</evidence>
<comment type="pathway">
    <text evidence="1 9">Porphyrin-containing compound metabolism; protoporphyrin-IX biosynthesis; coproporphyrinogen-III from 5-aminolevulinate: step 3/4.</text>
</comment>
<dbReference type="GO" id="GO:0006780">
    <property type="term" value="P:uroporphyrinogen III biosynthetic process"/>
    <property type="evidence" value="ECO:0007669"/>
    <property type="project" value="UniProtKB-UniRule"/>
</dbReference>
<evidence type="ECO:0000256" key="1">
    <source>
        <dbReference type="ARBA" id="ARBA00004772"/>
    </source>
</evidence>
<dbReference type="GO" id="GO:0004852">
    <property type="term" value="F:uroporphyrinogen-III synthase activity"/>
    <property type="evidence" value="ECO:0007669"/>
    <property type="project" value="UniProtKB-UniRule"/>
</dbReference>
<dbReference type="Pfam" id="PF02602">
    <property type="entry name" value="HEM4"/>
    <property type="match status" value="1"/>
</dbReference>
<dbReference type="PANTHER" id="PTHR38042">
    <property type="entry name" value="UROPORPHYRINOGEN-III SYNTHASE, CHLOROPLASTIC"/>
    <property type="match status" value="1"/>
</dbReference>
<dbReference type="SUPFAM" id="SSF69618">
    <property type="entry name" value="HemD-like"/>
    <property type="match status" value="1"/>
</dbReference>
<evidence type="ECO:0000256" key="6">
    <source>
        <dbReference type="ARBA" id="ARBA00037589"/>
    </source>
</evidence>
<comment type="similarity">
    <text evidence="2 9">Belongs to the uroporphyrinogen-III synthase family.</text>
</comment>
<evidence type="ECO:0000256" key="4">
    <source>
        <dbReference type="ARBA" id="ARBA00023239"/>
    </source>
</evidence>
<reference evidence="11 12" key="1">
    <citation type="journal article" date="2018" name="Microbiome">
        <title>Fine metagenomic profile of the Mediterranean stratified and mixed water columns revealed by assembly and recruitment.</title>
        <authorList>
            <person name="Haro-Moreno J.M."/>
            <person name="Lopez-Perez M."/>
            <person name="De La Torre J.R."/>
            <person name="Picazo A."/>
            <person name="Camacho A."/>
            <person name="Rodriguez-Valera F."/>
        </authorList>
    </citation>
    <scope>NUCLEOTIDE SEQUENCE [LARGE SCALE GENOMIC DNA]</scope>
    <source>
        <strain evidence="11">MED-G55</strain>
    </source>
</reference>
<dbReference type="GO" id="GO:0006782">
    <property type="term" value="P:protoporphyrinogen IX biosynthetic process"/>
    <property type="evidence" value="ECO:0007669"/>
    <property type="project" value="UniProtKB-UniRule"/>
</dbReference>